<sequence length="471" mass="52977">MSRKFQVKAIPSTWLENNGRRLDCGPYMAGAVEIRELLKKHKTDVLPDLTAGHDGGIYNGPQFERNYVDDAQHGVPFLTTTFMMQADLSRLPLLSKKDAQSRKLNYLRVHEGMTLITCSGTVGRTIYARSDMNGVWSNQDILKIVADPKRIPSGYLNAYLCTRFGVPFVVSGKYGSVITHLEPKHFSDLLVPRLGETIEQEAHNLVEQSAALLANYQANLTEATELYFDSVGLKDITASEWHSWGSDLGFAATAGVQTLRALNFNPRFQRLCELIKQGPWKPLGELCVPGTLKRGSRFNRIDADPEYAYRLVGQKELFWLRPEGRWIARKFVPNDVLVESGSILVAARGTLGESELYCRASFIHGKLTENAYSEDILRVIGNEKEIERGALFAFMRSESAFRMLRSISVGSKLQDHHYSMLPSLPIPYPSSDIRKRCNDLVIAAYEAREKAIELEDQARSLVERTIEEGGR</sequence>
<dbReference type="GO" id="GO:0004519">
    <property type="term" value="F:endonuclease activity"/>
    <property type="evidence" value="ECO:0007669"/>
    <property type="project" value="UniProtKB-KW"/>
</dbReference>
<evidence type="ECO:0000313" key="3">
    <source>
        <dbReference type="EMBL" id="KAA6119087.1"/>
    </source>
</evidence>
<organism evidence="3 4">
    <name type="scientific">Cupriavidus cauae</name>
    <dbReference type="NCBI Taxonomy" id="2608999"/>
    <lineage>
        <taxon>Bacteria</taxon>
        <taxon>Pseudomonadati</taxon>
        <taxon>Pseudomonadota</taxon>
        <taxon>Betaproteobacteria</taxon>
        <taxon>Burkholderiales</taxon>
        <taxon>Burkholderiaceae</taxon>
        <taxon>Cupriavidus</taxon>
    </lineage>
</organism>
<dbReference type="PANTHER" id="PTHR30408">
    <property type="entry name" value="TYPE-1 RESTRICTION ENZYME ECOKI SPECIFICITY PROTEIN"/>
    <property type="match status" value="1"/>
</dbReference>
<evidence type="ECO:0000256" key="2">
    <source>
        <dbReference type="ARBA" id="ARBA00023125"/>
    </source>
</evidence>
<dbReference type="InterPro" id="IPR052021">
    <property type="entry name" value="Type-I_RS_S_subunit"/>
</dbReference>
<reference evidence="3 4" key="1">
    <citation type="submission" date="2019-09" db="EMBL/GenBank/DDBJ databases">
        <title>Isolation of a novel species in the genus Cupriavidus from patients with sepsis using whole genome sequencing.</title>
        <authorList>
            <person name="Kweon O.J."/>
            <person name="Lee M.-K."/>
        </authorList>
    </citation>
    <scope>NUCLEOTIDE SEQUENCE [LARGE SCALE GENOMIC DNA]</scope>
    <source>
        <strain evidence="3 4">MKL-01</strain>
    </source>
</reference>
<gene>
    <name evidence="3" type="ORF">F1599_20600</name>
</gene>
<keyword evidence="4" id="KW-1185">Reference proteome</keyword>
<keyword evidence="3" id="KW-0255">Endonuclease</keyword>
<dbReference type="Gene3D" id="3.90.220.20">
    <property type="entry name" value="DNA methylase specificity domains"/>
    <property type="match status" value="2"/>
</dbReference>
<dbReference type="PANTHER" id="PTHR30408:SF12">
    <property type="entry name" value="TYPE I RESTRICTION ENZYME MJAVIII SPECIFICITY SUBUNIT"/>
    <property type="match status" value="1"/>
</dbReference>
<dbReference type="AlphaFoldDB" id="A0A5M8A5T6"/>
<comment type="caution">
    <text evidence="3">The sequence shown here is derived from an EMBL/GenBank/DDBJ whole genome shotgun (WGS) entry which is preliminary data.</text>
</comment>
<dbReference type="SUPFAM" id="SSF116734">
    <property type="entry name" value="DNA methylase specificity domain"/>
    <property type="match status" value="2"/>
</dbReference>
<dbReference type="GO" id="GO:0009307">
    <property type="term" value="P:DNA restriction-modification system"/>
    <property type="evidence" value="ECO:0007669"/>
    <property type="project" value="UniProtKB-KW"/>
</dbReference>
<dbReference type="GO" id="GO:0003677">
    <property type="term" value="F:DNA binding"/>
    <property type="evidence" value="ECO:0007669"/>
    <property type="project" value="UniProtKB-KW"/>
</dbReference>
<dbReference type="Proteomes" id="UP000324324">
    <property type="component" value="Unassembled WGS sequence"/>
</dbReference>
<dbReference type="InterPro" id="IPR044946">
    <property type="entry name" value="Restrct_endonuc_typeI_TRD_sf"/>
</dbReference>
<name>A0A5M8A5T6_9BURK</name>
<keyword evidence="3" id="KW-0378">Hydrolase</keyword>
<keyword evidence="1" id="KW-0680">Restriction system</keyword>
<dbReference type="EMBL" id="VWRN01000053">
    <property type="protein sequence ID" value="KAA6119087.1"/>
    <property type="molecule type" value="Genomic_DNA"/>
</dbReference>
<proteinExistence type="predicted"/>
<dbReference type="RefSeq" id="WP_150084280.1">
    <property type="nucleotide sequence ID" value="NZ_VWRN01000053.1"/>
</dbReference>
<evidence type="ECO:0000313" key="4">
    <source>
        <dbReference type="Proteomes" id="UP000324324"/>
    </source>
</evidence>
<evidence type="ECO:0000256" key="1">
    <source>
        <dbReference type="ARBA" id="ARBA00022747"/>
    </source>
</evidence>
<accession>A0A5M8A5T6</accession>
<keyword evidence="2" id="KW-0238">DNA-binding</keyword>
<dbReference type="NCBIfam" id="NF047740">
    <property type="entry name" value="antiphage_MADS5"/>
    <property type="match status" value="1"/>
</dbReference>
<protein>
    <submittedName>
        <fullName evidence="3">Restriction endonuclease subunit S</fullName>
    </submittedName>
</protein>
<keyword evidence="3" id="KW-0540">Nuclease</keyword>